<comment type="pathway">
    <text evidence="3 13">Cofactor biosynthesis; riboflavin biosynthesis; 5-amino-6-(D-ribitylamino)uracil from GTP: step 3/4.</text>
</comment>
<comment type="similarity">
    <text evidence="4 13">In the N-terminal section; belongs to the cytidine and deoxycytidylate deaminase family.</text>
</comment>
<feature type="binding site" evidence="15">
    <location>
        <position position="204"/>
    </location>
    <ligand>
        <name>NADP(+)</name>
        <dbReference type="ChEBI" id="CHEBI:58349"/>
    </ligand>
</feature>
<comment type="cofactor">
    <cofactor evidence="13 16">
        <name>Zn(2+)</name>
        <dbReference type="ChEBI" id="CHEBI:29105"/>
    </cofactor>
    <text evidence="13 16">Binds 1 zinc ion.</text>
</comment>
<evidence type="ECO:0000256" key="9">
    <source>
        <dbReference type="ARBA" id="ARBA00022833"/>
    </source>
</evidence>
<dbReference type="NCBIfam" id="TIGR00326">
    <property type="entry name" value="eubact_ribD"/>
    <property type="match status" value="1"/>
</dbReference>
<dbReference type="PIRSF" id="PIRSF006769">
    <property type="entry name" value="RibD"/>
    <property type="match status" value="1"/>
</dbReference>
<dbReference type="GO" id="GO:0008835">
    <property type="term" value="F:diaminohydroxyphosphoribosylaminopyrimidine deaminase activity"/>
    <property type="evidence" value="ECO:0007669"/>
    <property type="project" value="UniProtKB-EC"/>
</dbReference>
<keyword evidence="11 13" id="KW-0560">Oxidoreductase</keyword>
<feature type="binding site" evidence="15">
    <location>
        <begin position="308"/>
        <end position="314"/>
    </location>
    <ligand>
        <name>NADP(+)</name>
        <dbReference type="ChEBI" id="CHEBI:58349"/>
    </ligand>
</feature>
<dbReference type="CDD" id="cd01284">
    <property type="entry name" value="Riboflavin_deaminase-reductase"/>
    <property type="match status" value="1"/>
</dbReference>
<dbReference type="NCBIfam" id="TIGR00227">
    <property type="entry name" value="ribD_Cterm"/>
    <property type="match status" value="1"/>
</dbReference>
<evidence type="ECO:0000313" key="19">
    <source>
        <dbReference type="Proteomes" id="UP000033428"/>
    </source>
</evidence>
<comment type="pathway">
    <text evidence="2 13">Cofactor biosynthesis; riboflavin biosynthesis; 5-amino-6-(D-ribitylamino)uracil from GTP: step 2/4.</text>
</comment>
<keyword evidence="6 13" id="KW-0686">Riboflavin biosynthesis</keyword>
<feature type="binding site" evidence="15">
    <location>
        <position position="212"/>
    </location>
    <ligand>
        <name>substrate</name>
    </ligand>
</feature>
<feature type="binding site" evidence="15">
    <location>
        <position position="176"/>
    </location>
    <ligand>
        <name>substrate</name>
    </ligand>
</feature>
<comment type="catalytic activity">
    <reaction evidence="13">
        <text>2,5-diamino-6-hydroxy-4-(5-phosphoribosylamino)-pyrimidine + H2O + H(+) = 5-amino-6-(5-phospho-D-ribosylamino)uracil + NH4(+)</text>
        <dbReference type="Rhea" id="RHEA:21868"/>
        <dbReference type="ChEBI" id="CHEBI:15377"/>
        <dbReference type="ChEBI" id="CHEBI:15378"/>
        <dbReference type="ChEBI" id="CHEBI:28938"/>
        <dbReference type="ChEBI" id="CHEBI:58453"/>
        <dbReference type="ChEBI" id="CHEBI:58614"/>
        <dbReference type="EC" id="3.5.4.26"/>
    </reaction>
</comment>
<dbReference type="InterPro" id="IPR002125">
    <property type="entry name" value="CMP_dCMP_dom"/>
</dbReference>
<evidence type="ECO:0000256" key="8">
    <source>
        <dbReference type="ARBA" id="ARBA00022801"/>
    </source>
</evidence>
<keyword evidence="10 13" id="KW-0521">NADP</keyword>
<dbReference type="EC" id="1.1.1.193" evidence="13"/>
<evidence type="ECO:0000256" key="16">
    <source>
        <dbReference type="PIRSR" id="PIRSR006769-3"/>
    </source>
</evidence>
<keyword evidence="12" id="KW-0511">Multifunctional enzyme</keyword>
<evidence type="ECO:0000256" key="10">
    <source>
        <dbReference type="ARBA" id="ARBA00022857"/>
    </source>
</evidence>
<keyword evidence="9 13" id="KW-0862">Zinc</keyword>
<dbReference type="Pfam" id="PF01872">
    <property type="entry name" value="RibD_C"/>
    <property type="match status" value="1"/>
</dbReference>
<dbReference type="InterPro" id="IPR024072">
    <property type="entry name" value="DHFR-like_dom_sf"/>
</dbReference>
<feature type="binding site" evidence="15">
    <location>
        <position position="178"/>
    </location>
    <ligand>
        <name>NADP(+)</name>
        <dbReference type="ChEBI" id="CHEBI:58349"/>
    </ligand>
</feature>
<evidence type="ECO:0000256" key="14">
    <source>
        <dbReference type="PIRSR" id="PIRSR006769-1"/>
    </source>
</evidence>
<feature type="domain" description="CMP/dCMP-type deaminase" evidence="17">
    <location>
        <begin position="9"/>
        <end position="131"/>
    </location>
</feature>
<dbReference type="EMBL" id="JYNY01000222">
    <property type="protein sequence ID" value="KJJ85090.1"/>
    <property type="molecule type" value="Genomic_DNA"/>
</dbReference>
<feature type="binding site" evidence="16">
    <location>
        <position position="58"/>
    </location>
    <ligand>
        <name>Zn(2+)</name>
        <dbReference type="ChEBI" id="CHEBI:29105"/>
        <note>catalytic</note>
    </ligand>
</feature>
<name>A0A0F0CUH1_9BACT</name>
<dbReference type="InterPro" id="IPR004794">
    <property type="entry name" value="Eubact_RibD"/>
</dbReference>
<evidence type="ECO:0000256" key="3">
    <source>
        <dbReference type="ARBA" id="ARBA00004910"/>
    </source>
</evidence>
<evidence type="ECO:0000259" key="17">
    <source>
        <dbReference type="PROSITE" id="PS51747"/>
    </source>
</evidence>
<sequence>MLSAMVSDEQKKIYMLSALRLAKKALDKTYPNPMVGAVIVKNGKIIGKGYHVKAGANHAEVAAIKSAGNNCRSSEMFVTLEPCAHYGKTPPCVNAVIESGIKKVFIAMKDPNPIVSGRGIKILKNAGIEVETGICEDLACQLNAKYIKFITDKMPYVTGKIAESLDGKTSARDKSSKWITDKKTRELSKKSRALFDAILVGINTVLKDNPTLLPLDAKKINNRYIFRRVIVDSKARISLDSNLVKSAGISPIIIATTDLAPLARSRKISSLAGVEILKFKNKNGRVPLKELLKKLAEMGMVNILAEGGAELLGSLVDERLIDEWMIYIAPKIIGGRDSAVKGLGVQNIHSAINLTDIKIKKIGNDFLIQGKTCLPA</sequence>
<gene>
    <name evidence="18" type="ORF">OMAG_001054</name>
</gene>
<feature type="binding site" evidence="16">
    <location>
        <position position="92"/>
    </location>
    <ligand>
        <name>Zn(2+)</name>
        <dbReference type="ChEBI" id="CHEBI:29105"/>
        <note>catalytic</note>
    </ligand>
</feature>
<evidence type="ECO:0000256" key="1">
    <source>
        <dbReference type="ARBA" id="ARBA00002151"/>
    </source>
</evidence>
<feature type="binding site" evidence="15">
    <location>
        <position position="162"/>
    </location>
    <ligand>
        <name>NADP(+)</name>
        <dbReference type="ChEBI" id="CHEBI:58349"/>
    </ligand>
</feature>
<dbReference type="GO" id="GO:0009231">
    <property type="term" value="P:riboflavin biosynthetic process"/>
    <property type="evidence" value="ECO:0007669"/>
    <property type="project" value="UniProtKB-UniPathway"/>
</dbReference>
<accession>A0A0F0CUH1</accession>
<feature type="active site" description="Proton donor" evidence="14">
    <location>
        <position position="60"/>
    </location>
</feature>
<dbReference type="Gene3D" id="3.40.430.10">
    <property type="entry name" value="Dihydrofolate Reductase, subunit A"/>
    <property type="match status" value="1"/>
</dbReference>
<dbReference type="GO" id="GO:0008270">
    <property type="term" value="F:zinc ion binding"/>
    <property type="evidence" value="ECO:0007669"/>
    <property type="project" value="InterPro"/>
</dbReference>
<reference evidence="18 19" key="1">
    <citation type="submission" date="2015-02" db="EMBL/GenBank/DDBJ databases">
        <title>Single-cell genomics of uncultivated deep-branching MTB reveals a conserved set of magnetosome genes.</title>
        <authorList>
            <person name="Kolinko S."/>
            <person name="Richter M."/>
            <person name="Glockner F.O."/>
            <person name="Brachmann A."/>
            <person name="Schuler D."/>
        </authorList>
    </citation>
    <scope>NUCLEOTIDE SEQUENCE [LARGE SCALE GENOMIC DNA]</scope>
    <source>
        <strain evidence="18">SKK-01</strain>
    </source>
</reference>
<comment type="similarity">
    <text evidence="5 13">In the C-terminal section; belongs to the HTP reductase family.</text>
</comment>
<feature type="binding site" evidence="15">
    <location>
        <position position="306"/>
    </location>
    <ligand>
        <name>substrate</name>
    </ligand>
</feature>
<evidence type="ECO:0000256" key="12">
    <source>
        <dbReference type="ARBA" id="ARBA00023268"/>
    </source>
</evidence>
<dbReference type="EC" id="3.5.4.26" evidence="13"/>
<protein>
    <recommendedName>
        <fullName evidence="13">Riboflavin biosynthesis protein RibD</fullName>
    </recommendedName>
    <domain>
        <recommendedName>
            <fullName evidence="13">Diaminohydroxyphosphoribosylaminopyrimidine deaminase</fullName>
            <shortName evidence="13">DRAP deaminase</shortName>
            <ecNumber evidence="13">3.5.4.26</ecNumber>
        </recommendedName>
        <alternativeName>
            <fullName evidence="13">Riboflavin-specific deaminase</fullName>
        </alternativeName>
    </domain>
    <domain>
        <recommendedName>
            <fullName evidence="13">5-amino-6-(5-phosphoribosylamino)uracil reductase</fullName>
            <ecNumber evidence="13">1.1.1.193</ecNumber>
        </recommendedName>
        <alternativeName>
            <fullName evidence="13">HTP reductase</fullName>
        </alternativeName>
    </domain>
</protein>
<keyword evidence="7 13" id="KW-0479">Metal-binding</keyword>
<dbReference type="InterPro" id="IPR011549">
    <property type="entry name" value="RibD_C"/>
</dbReference>
<comment type="catalytic activity">
    <reaction evidence="13">
        <text>5-amino-6-(5-phospho-D-ribitylamino)uracil + NADP(+) = 5-amino-6-(5-phospho-D-ribosylamino)uracil + NADPH + H(+)</text>
        <dbReference type="Rhea" id="RHEA:17845"/>
        <dbReference type="ChEBI" id="CHEBI:15378"/>
        <dbReference type="ChEBI" id="CHEBI:57783"/>
        <dbReference type="ChEBI" id="CHEBI:58349"/>
        <dbReference type="ChEBI" id="CHEBI:58421"/>
        <dbReference type="ChEBI" id="CHEBI:58453"/>
        <dbReference type="EC" id="1.1.1.193"/>
    </reaction>
</comment>
<keyword evidence="8 13" id="KW-0378">Hydrolase</keyword>
<feature type="binding site" evidence="16">
    <location>
        <position position="83"/>
    </location>
    <ligand>
        <name>Zn(2+)</name>
        <dbReference type="ChEBI" id="CHEBI:29105"/>
        <note>catalytic</note>
    </ligand>
</feature>
<evidence type="ECO:0000256" key="7">
    <source>
        <dbReference type="ARBA" id="ARBA00022723"/>
    </source>
</evidence>
<evidence type="ECO:0000313" key="18">
    <source>
        <dbReference type="EMBL" id="KJJ85090.1"/>
    </source>
</evidence>
<dbReference type="GO" id="GO:0050661">
    <property type="term" value="F:NADP binding"/>
    <property type="evidence" value="ECO:0007669"/>
    <property type="project" value="InterPro"/>
</dbReference>
<evidence type="ECO:0000256" key="11">
    <source>
        <dbReference type="ARBA" id="ARBA00023002"/>
    </source>
</evidence>
<dbReference type="Pfam" id="PF00383">
    <property type="entry name" value="dCMP_cyt_deam_1"/>
    <property type="match status" value="1"/>
</dbReference>
<dbReference type="PANTHER" id="PTHR38011">
    <property type="entry name" value="DIHYDROFOLATE REDUCTASE FAMILY PROTEIN (AFU_ORTHOLOGUE AFUA_8G06820)"/>
    <property type="match status" value="1"/>
</dbReference>
<evidence type="ECO:0000256" key="2">
    <source>
        <dbReference type="ARBA" id="ARBA00004882"/>
    </source>
</evidence>
<dbReference type="InterPro" id="IPR050765">
    <property type="entry name" value="Riboflavin_Biosynth_HTPR"/>
</dbReference>
<dbReference type="Gene3D" id="3.40.140.10">
    <property type="entry name" value="Cytidine Deaminase, domain 2"/>
    <property type="match status" value="1"/>
</dbReference>
<dbReference type="PATRIC" id="fig|1609969.3.peg.1133"/>
<comment type="function">
    <text evidence="1 13">Converts 2,5-diamino-6-(ribosylamino)-4(3h)-pyrimidinone 5'-phosphate into 5-amino-6-(ribosylamino)-2,4(1h,3h)-pyrimidinedione 5'-phosphate.</text>
</comment>
<dbReference type="PANTHER" id="PTHR38011:SF7">
    <property type="entry name" value="2,5-DIAMINO-6-RIBOSYLAMINO-4(3H)-PYRIMIDINONE 5'-PHOSPHATE REDUCTASE"/>
    <property type="match status" value="1"/>
</dbReference>
<evidence type="ECO:0000256" key="6">
    <source>
        <dbReference type="ARBA" id="ARBA00022619"/>
    </source>
</evidence>
<keyword evidence="19" id="KW-1185">Reference proteome</keyword>
<dbReference type="GO" id="GO:0008703">
    <property type="term" value="F:5-amino-6-(5-phosphoribosylamino)uracil reductase activity"/>
    <property type="evidence" value="ECO:0007669"/>
    <property type="project" value="UniProtKB-EC"/>
</dbReference>
<evidence type="ECO:0000256" key="15">
    <source>
        <dbReference type="PIRSR" id="PIRSR006769-2"/>
    </source>
</evidence>
<dbReference type="UniPathway" id="UPA00275">
    <property type="reaction ID" value="UER00401"/>
</dbReference>
<evidence type="ECO:0000256" key="5">
    <source>
        <dbReference type="ARBA" id="ARBA00007417"/>
    </source>
</evidence>
<dbReference type="Proteomes" id="UP000033428">
    <property type="component" value="Unassembled WGS sequence"/>
</dbReference>
<dbReference type="InterPro" id="IPR016193">
    <property type="entry name" value="Cytidine_deaminase-like"/>
</dbReference>
<feature type="binding site" evidence="15">
    <location>
        <position position="233"/>
    </location>
    <ligand>
        <name>NADP(+)</name>
        <dbReference type="ChEBI" id="CHEBI:58349"/>
    </ligand>
</feature>
<dbReference type="SUPFAM" id="SSF53927">
    <property type="entry name" value="Cytidine deaminase-like"/>
    <property type="match status" value="1"/>
</dbReference>
<dbReference type="PROSITE" id="PS00903">
    <property type="entry name" value="CYT_DCMP_DEAMINASES_1"/>
    <property type="match status" value="1"/>
</dbReference>
<evidence type="ECO:0000256" key="13">
    <source>
        <dbReference type="PIRNR" id="PIRNR006769"/>
    </source>
</evidence>
<proteinExistence type="inferred from homology"/>
<feature type="binding site" evidence="15">
    <location>
        <position position="208"/>
    </location>
    <ligand>
        <name>NADP(+)</name>
        <dbReference type="ChEBI" id="CHEBI:58349"/>
    </ligand>
</feature>
<organism evidence="18 19">
    <name type="scientific">Candidatus Omnitrophus magneticus</name>
    <dbReference type="NCBI Taxonomy" id="1609969"/>
    <lineage>
        <taxon>Bacteria</taxon>
        <taxon>Pseudomonadati</taxon>
        <taxon>Candidatus Omnitrophota</taxon>
        <taxon>Candidatus Omnitrophus</taxon>
    </lineage>
</organism>
<dbReference type="InterPro" id="IPR002734">
    <property type="entry name" value="RibDG_C"/>
</dbReference>
<comment type="caution">
    <text evidence="18">The sequence shown here is derived from an EMBL/GenBank/DDBJ whole genome shotgun (WGS) entry which is preliminary data.</text>
</comment>
<dbReference type="AlphaFoldDB" id="A0A0F0CUH1"/>
<dbReference type="FunFam" id="3.40.140.10:FF:000025">
    <property type="entry name" value="Riboflavin biosynthesis protein RibD"/>
    <property type="match status" value="1"/>
</dbReference>
<feature type="binding site" evidence="15">
    <location>
        <position position="192"/>
    </location>
    <ligand>
        <name>substrate</name>
    </ligand>
</feature>
<dbReference type="PROSITE" id="PS51747">
    <property type="entry name" value="CYT_DCMP_DEAMINASES_2"/>
    <property type="match status" value="1"/>
</dbReference>
<dbReference type="InterPro" id="IPR016192">
    <property type="entry name" value="APOBEC/CMP_deaminase_Zn-bd"/>
</dbReference>
<dbReference type="SUPFAM" id="SSF53597">
    <property type="entry name" value="Dihydrofolate reductase-like"/>
    <property type="match status" value="1"/>
</dbReference>
<evidence type="ECO:0000256" key="4">
    <source>
        <dbReference type="ARBA" id="ARBA00005259"/>
    </source>
</evidence>